<evidence type="ECO:0000313" key="2">
    <source>
        <dbReference type="Proteomes" id="UP000721861"/>
    </source>
</evidence>
<sequence length="115" mass="13435">MKLFEEVEMLKRMFELIHKRQTGNSSTFHKKLGISRSKLYNLIDDLKEKGIEVEYDKKIKSFYLKEDICVKVDEPIQIIDKEELEKINGGTLCYSIFLDKPMAIFDAAKTLSLNL</sequence>
<organism evidence="1 2">
    <name type="scientific">Carboxylicivirga mesophila</name>
    <dbReference type="NCBI Taxonomy" id="1166478"/>
    <lineage>
        <taxon>Bacteria</taxon>
        <taxon>Pseudomonadati</taxon>
        <taxon>Bacteroidota</taxon>
        <taxon>Bacteroidia</taxon>
        <taxon>Marinilabiliales</taxon>
        <taxon>Marinilabiliaceae</taxon>
        <taxon>Carboxylicivirga</taxon>
    </lineage>
</organism>
<dbReference type="RefSeq" id="WP_212223634.1">
    <property type="nucleotide sequence ID" value="NZ_JAGUCN010000001.1"/>
</dbReference>
<gene>
    <name evidence="1" type="ORF">KEM09_00260</name>
</gene>
<proteinExistence type="predicted"/>
<name>A0ABS5K462_9BACT</name>
<keyword evidence="2" id="KW-1185">Reference proteome</keyword>
<comment type="caution">
    <text evidence="1">The sequence shown here is derived from an EMBL/GenBank/DDBJ whole genome shotgun (WGS) entry which is preliminary data.</text>
</comment>
<reference evidence="1 2" key="1">
    <citation type="journal article" date="2014" name="Int. J. Syst. Evol. Microbiol.">
        <title>Carboxylicivirga gen. nov. in the family Marinilabiliaceae with two novel species, Carboxylicivirga mesophila sp. nov. and Carboxylicivirga taeanensis sp. nov., and reclassification of Cytophaga fermentans as Saccharicrinis fermentans gen. nov., comb. nov.</title>
        <authorList>
            <person name="Yang S.H."/>
            <person name="Seo H.S."/>
            <person name="Woo J.H."/>
            <person name="Oh H.M."/>
            <person name="Jang H."/>
            <person name="Lee J.H."/>
            <person name="Kim S.J."/>
            <person name="Kwon K.K."/>
        </authorList>
    </citation>
    <scope>NUCLEOTIDE SEQUENCE [LARGE SCALE GENOMIC DNA]</scope>
    <source>
        <strain evidence="1 2">JCM 18290</strain>
    </source>
</reference>
<dbReference type="EMBL" id="JAGUCN010000001">
    <property type="protein sequence ID" value="MBS2209815.1"/>
    <property type="molecule type" value="Genomic_DNA"/>
</dbReference>
<evidence type="ECO:0000313" key="1">
    <source>
        <dbReference type="EMBL" id="MBS2209815.1"/>
    </source>
</evidence>
<accession>A0ABS5K462</accession>
<dbReference type="Proteomes" id="UP000721861">
    <property type="component" value="Unassembled WGS sequence"/>
</dbReference>
<protein>
    <recommendedName>
        <fullName evidence="3">Helix-turn-helix type 11 domain-containing protein</fullName>
    </recommendedName>
</protein>
<evidence type="ECO:0008006" key="3">
    <source>
        <dbReference type="Google" id="ProtNLM"/>
    </source>
</evidence>